<dbReference type="CDD" id="cd10456">
    <property type="entry name" value="GIY-YIG_UPF0213"/>
    <property type="match status" value="1"/>
</dbReference>
<dbReference type="PROSITE" id="PS50164">
    <property type="entry name" value="GIY_YIG"/>
    <property type="match status" value="1"/>
</dbReference>
<evidence type="ECO:0000256" key="1">
    <source>
        <dbReference type="ARBA" id="ARBA00007435"/>
    </source>
</evidence>
<accession>A0A5C8ZQ13</accession>
<sequence>MPGGIGAAAQVQAHTPGAESEWQVYILECADGSLYTGIARNLQRRLAQHNGDLAGGPRYTRGRRPVTLRWCDAAADRSTALRREAAIKRLSRDSKLALIRSAAGSA</sequence>
<dbReference type="Proteomes" id="UP000321933">
    <property type="component" value="Unassembled WGS sequence"/>
</dbReference>
<proteinExistence type="inferred from homology"/>
<dbReference type="InterPro" id="IPR050190">
    <property type="entry name" value="UPF0213_domain"/>
</dbReference>
<dbReference type="PANTHER" id="PTHR34477:SF1">
    <property type="entry name" value="UPF0213 PROTEIN YHBQ"/>
    <property type="match status" value="1"/>
</dbReference>
<evidence type="ECO:0000259" key="2">
    <source>
        <dbReference type="PROSITE" id="PS50164"/>
    </source>
</evidence>
<comment type="similarity">
    <text evidence="1">Belongs to the UPF0213 family.</text>
</comment>
<comment type="caution">
    <text evidence="3">The sequence shown here is derived from an EMBL/GenBank/DDBJ whole genome shotgun (WGS) entry which is preliminary data.</text>
</comment>
<evidence type="ECO:0000313" key="4">
    <source>
        <dbReference type="Proteomes" id="UP000321933"/>
    </source>
</evidence>
<gene>
    <name evidence="3" type="ORF">FVW59_14370</name>
</gene>
<dbReference type="PANTHER" id="PTHR34477">
    <property type="entry name" value="UPF0213 PROTEIN YHBQ"/>
    <property type="match status" value="1"/>
</dbReference>
<dbReference type="AlphaFoldDB" id="A0A5C8ZQ13"/>
<dbReference type="EMBL" id="VRYZ01000006">
    <property type="protein sequence ID" value="TXS90518.1"/>
    <property type="molecule type" value="Genomic_DNA"/>
</dbReference>
<dbReference type="Pfam" id="PF01541">
    <property type="entry name" value="GIY-YIG"/>
    <property type="match status" value="1"/>
</dbReference>
<dbReference type="InterPro" id="IPR000305">
    <property type="entry name" value="GIY-YIG_endonuc"/>
</dbReference>
<dbReference type="OrthoDB" id="9797095at2"/>
<feature type="domain" description="GIY-YIG" evidence="2">
    <location>
        <begin position="20"/>
        <end position="97"/>
    </location>
</feature>
<evidence type="ECO:0000313" key="3">
    <source>
        <dbReference type="EMBL" id="TXS90518.1"/>
    </source>
</evidence>
<protein>
    <submittedName>
        <fullName evidence="3">GIY-YIG nuclease family protein</fullName>
    </submittedName>
</protein>
<name>A0A5C8ZQ13_9GAMM</name>
<dbReference type="RefSeq" id="WP_148065044.1">
    <property type="nucleotide sequence ID" value="NZ_VRYZ01000006.1"/>
</dbReference>
<dbReference type="InterPro" id="IPR035901">
    <property type="entry name" value="GIY-YIG_endonuc_sf"/>
</dbReference>
<organism evidence="3 4">
    <name type="scientific">Parahaliea aestuarii</name>
    <dbReference type="NCBI Taxonomy" id="1852021"/>
    <lineage>
        <taxon>Bacteria</taxon>
        <taxon>Pseudomonadati</taxon>
        <taxon>Pseudomonadota</taxon>
        <taxon>Gammaproteobacteria</taxon>
        <taxon>Cellvibrionales</taxon>
        <taxon>Halieaceae</taxon>
        <taxon>Parahaliea</taxon>
    </lineage>
</organism>
<keyword evidence="4" id="KW-1185">Reference proteome</keyword>
<reference evidence="3 4" key="1">
    <citation type="submission" date="2019-08" db="EMBL/GenBank/DDBJ databases">
        <title>Parahaliea maris sp. nov., isolated from the surface seawater.</title>
        <authorList>
            <person name="Liu Y."/>
        </authorList>
    </citation>
    <scope>NUCLEOTIDE SEQUENCE [LARGE SCALE GENOMIC DNA]</scope>
    <source>
        <strain evidence="3 4">S2-26</strain>
    </source>
</reference>
<dbReference type="Gene3D" id="3.40.1440.10">
    <property type="entry name" value="GIY-YIG endonuclease"/>
    <property type="match status" value="1"/>
</dbReference>
<dbReference type="SUPFAM" id="SSF82771">
    <property type="entry name" value="GIY-YIG endonuclease"/>
    <property type="match status" value="1"/>
</dbReference>